<comment type="caution">
    <text evidence="2">The sequence shown here is derived from an EMBL/GenBank/DDBJ whole genome shotgun (WGS) entry which is preliminary data.</text>
</comment>
<sequence length="102" mass="11756">MRVKNAAQNSPNTNQQSNIYIFPTTGKTGSVLNDNFFRIKNRQKQGLKICKTITGIEPGKRKKNILAPVNMDKFRYRLLFHQHVVFVCAIGILDLYKYVNLL</sequence>
<dbReference type="Proteomes" id="UP001345963">
    <property type="component" value="Unassembled WGS sequence"/>
</dbReference>
<evidence type="ECO:0000313" key="3">
    <source>
        <dbReference type="Proteomes" id="UP001345963"/>
    </source>
</evidence>
<gene>
    <name evidence="2" type="ORF">ATANTOWER_025506</name>
</gene>
<reference evidence="2 3" key="1">
    <citation type="submission" date="2021-07" db="EMBL/GenBank/DDBJ databases">
        <authorList>
            <person name="Palmer J.M."/>
        </authorList>
    </citation>
    <scope>NUCLEOTIDE SEQUENCE [LARGE SCALE GENOMIC DNA]</scope>
    <source>
        <strain evidence="2 3">AT_MEX2019</strain>
        <tissue evidence="2">Muscle</tissue>
    </source>
</reference>
<keyword evidence="3" id="KW-1185">Reference proteome</keyword>
<feature type="transmembrane region" description="Helical" evidence="1">
    <location>
        <begin position="78"/>
        <end position="99"/>
    </location>
</feature>
<keyword evidence="1" id="KW-0472">Membrane</keyword>
<keyword evidence="1" id="KW-0812">Transmembrane</keyword>
<name>A0ABU7C3U8_9TELE</name>
<dbReference type="EMBL" id="JAHUTI010074752">
    <property type="protein sequence ID" value="MED6256408.1"/>
    <property type="molecule type" value="Genomic_DNA"/>
</dbReference>
<evidence type="ECO:0000256" key="1">
    <source>
        <dbReference type="SAM" id="Phobius"/>
    </source>
</evidence>
<keyword evidence="1" id="KW-1133">Transmembrane helix</keyword>
<organism evidence="2 3">
    <name type="scientific">Ataeniobius toweri</name>
    <dbReference type="NCBI Taxonomy" id="208326"/>
    <lineage>
        <taxon>Eukaryota</taxon>
        <taxon>Metazoa</taxon>
        <taxon>Chordata</taxon>
        <taxon>Craniata</taxon>
        <taxon>Vertebrata</taxon>
        <taxon>Euteleostomi</taxon>
        <taxon>Actinopterygii</taxon>
        <taxon>Neopterygii</taxon>
        <taxon>Teleostei</taxon>
        <taxon>Neoteleostei</taxon>
        <taxon>Acanthomorphata</taxon>
        <taxon>Ovalentaria</taxon>
        <taxon>Atherinomorphae</taxon>
        <taxon>Cyprinodontiformes</taxon>
        <taxon>Goodeidae</taxon>
        <taxon>Ataeniobius</taxon>
    </lineage>
</organism>
<protein>
    <submittedName>
        <fullName evidence="2">Uncharacterized protein</fullName>
    </submittedName>
</protein>
<accession>A0ABU7C3U8</accession>
<evidence type="ECO:0000313" key="2">
    <source>
        <dbReference type="EMBL" id="MED6256408.1"/>
    </source>
</evidence>
<proteinExistence type="predicted"/>